<keyword evidence="2" id="KW-1185">Reference proteome</keyword>
<gene>
    <name evidence="1" type="ORF">Hs30E_00220</name>
</gene>
<dbReference type="AlphaFoldDB" id="A0A6A0BAI8"/>
<sequence>MFNNFKIIHGYIITYFVYGSQRMKIFVKMKVGDFKLAKGGKGSDKRKERK</sequence>
<accession>A0A6A0BAI8</accession>
<evidence type="ECO:0000313" key="2">
    <source>
        <dbReference type="Proteomes" id="UP000480303"/>
    </source>
</evidence>
<comment type="caution">
    <text evidence="1">The sequence shown here is derived from an EMBL/GenBank/DDBJ whole genome shotgun (WGS) entry which is preliminary data.</text>
</comment>
<evidence type="ECO:0000313" key="1">
    <source>
        <dbReference type="EMBL" id="GFH41471.1"/>
    </source>
</evidence>
<dbReference type="EMBL" id="BLLI01000001">
    <property type="protein sequence ID" value="GFH41471.1"/>
    <property type="molecule type" value="Genomic_DNA"/>
</dbReference>
<dbReference type="Proteomes" id="UP000480303">
    <property type="component" value="Unassembled WGS sequence"/>
</dbReference>
<organism evidence="1 2">
    <name type="scientific">Pseudolactococcus hodotermopsidis</name>
    <dbReference type="NCBI Taxonomy" id="2709157"/>
    <lineage>
        <taxon>Bacteria</taxon>
        <taxon>Bacillati</taxon>
        <taxon>Bacillota</taxon>
        <taxon>Bacilli</taxon>
        <taxon>Lactobacillales</taxon>
        <taxon>Streptococcaceae</taxon>
        <taxon>Pseudolactococcus</taxon>
    </lineage>
</organism>
<reference evidence="1 2" key="1">
    <citation type="submission" date="2020-02" db="EMBL/GenBank/DDBJ databases">
        <title>Draft genome sequence of Lactococcus sp. Hs30E4-3.</title>
        <authorList>
            <person name="Noda S."/>
            <person name="Yuki M."/>
            <person name="Ohkuma M."/>
        </authorList>
    </citation>
    <scope>NUCLEOTIDE SEQUENCE [LARGE SCALE GENOMIC DNA]</scope>
    <source>
        <strain evidence="1 2">Hs30E4-3</strain>
    </source>
</reference>
<proteinExistence type="predicted"/>
<name>A0A6A0BAI8_9LACT</name>
<protein>
    <submittedName>
        <fullName evidence="1">Uncharacterized protein</fullName>
    </submittedName>
</protein>